<feature type="domain" description="DUF1731" evidence="1">
    <location>
        <begin position="1"/>
        <end position="44"/>
    </location>
</feature>
<dbReference type="RefSeq" id="WP_011877112.1">
    <property type="nucleotide sequence ID" value="NC_009253.1"/>
</dbReference>
<keyword evidence="3" id="KW-1185">Reference proteome</keyword>
<dbReference type="InterPro" id="IPR013549">
    <property type="entry name" value="DUF1731"/>
</dbReference>
<evidence type="ECO:0000313" key="2">
    <source>
        <dbReference type="EMBL" id="ABO49276.1"/>
    </source>
</evidence>
<accession>A4J2H3</accession>
<dbReference type="Proteomes" id="UP000001556">
    <property type="component" value="Chromosome"/>
</dbReference>
<dbReference type="HOGENOM" id="CLU_2301302_0_0_9"/>
<organism evidence="2 3">
    <name type="scientific">Desulforamulus reducens (strain ATCC BAA-1160 / DSM 100696 / MI-1)</name>
    <name type="common">Desulfotomaculum reducens</name>
    <dbReference type="NCBI Taxonomy" id="349161"/>
    <lineage>
        <taxon>Bacteria</taxon>
        <taxon>Bacillati</taxon>
        <taxon>Bacillota</taxon>
        <taxon>Clostridia</taxon>
        <taxon>Eubacteriales</taxon>
        <taxon>Peptococcaceae</taxon>
        <taxon>Desulforamulus</taxon>
    </lineage>
</organism>
<evidence type="ECO:0000259" key="1">
    <source>
        <dbReference type="Pfam" id="PF08338"/>
    </source>
</evidence>
<evidence type="ECO:0000313" key="3">
    <source>
        <dbReference type="Proteomes" id="UP000001556"/>
    </source>
</evidence>
<dbReference type="EMBL" id="CP000612">
    <property type="protein sequence ID" value="ABO49276.1"/>
    <property type="molecule type" value="Genomic_DNA"/>
</dbReference>
<reference evidence="2 3" key="1">
    <citation type="submission" date="2007-03" db="EMBL/GenBank/DDBJ databases">
        <title>Complete sequence of Desulfotomaculum reducens MI-1.</title>
        <authorList>
            <consortium name="US DOE Joint Genome Institute"/>
            <person name="Copeland A."/>
            <person name="Lucas S."/>
            <person name="Lapidus A."/>
            <person name="Barry K."/>
            <person name="Detter J.C."/>
            <person name="Glavina del Rio T."/>
            <person name="Hammon N."/>
            <person name="Israni S."/>
            <person name="Dalin E."/>
            <person name="Tice H."/>
            <person name="Pitluck S."/>
            <person name="Sims D."/>
            <person name="Brettin T."/>
            <person name="Bruce D."/>
            <person name="Han C."/>
            <person name="Tapia R."/>
            <person name="Schmutz J."/>
            <person name="Larimer F."/>
            <person name="Land M."/>
            <person name="Hauser L."/>
            <person name="Kyrpides N."/>
            <person name="Kim E."/>
            <person name="Tebo B.M."/>
            <person name="Richardson P."/>
        </authorList>
    </citation>
    <scope>NUCLEOTIDE SEQUENCE [LARGE SCALE GENOMIC DNA]</scope>
    <source>
        <strain evidence="2 3">MI-1</strain>
    </source>
</reference>
<dbReference type="AlphaFoldDB" id="A4J2H3"/>
<name>A4J2H3_DESRM</name>
<proteinExistence type="predicted"/>
<dbReference type="STRING" id="349161.Dred_0737"/>
<protein>
    <recommendedName>
        <fullName evidence="1">DUF1731 domain-containing protein</fullName>
    </recommendedName>
</protein>
<sequence length="100" mass="11532">MAKLLLGEMAEELLINGQRVLPGKLLSMNYPFKYPEIDSAIKDALAGLLKGENNKKRQWPLFSISESIKLSDMHKGKLRLRRRLKTWRSQVFLIILQPTP</sequence>
<dbReference type="Pfam" id="PF08338">
    <property type="entry name" value="DUF1731"/>
    <property type="match status" value="1"/>
</dbReference>
<gene>
    <name evidence="2" type="ordered locus">Dred_0737</name>
</gene>
<dbReference type="KEGG" id="drm:Dred_0737"/>